<dbReference type="InterPro" id="IPR029044">
    <property type="entry name" value="Nucleotide-diphossugar_trans"/>
</dbReference>
<sequence length="84" mass="9980">MQIWLCGGRLVHTPCSHIGHVARYQPYNFPGGRVQIEQYNYKRAIEVWMDDEHKQIIYNSFPDMMVRMCLSRVLVVFCCYACMM</sequence>
<evidence type="ECO:0000256" key="1">
    <source>
        <dbReference type="ARBA" id="ARBA00023157"/>
    </source>
</evidence>
<dbReference type="GO" id="GO:0004653">
    <property type="term" value="F:polypeptide N-acetylgalactosaminyltransferase activity"/>
    <property type="evidence" value="ECO:0007669"/>
    <property type="project" value="TreeGrafter"/>
</dbReference>
<dbReference type="EMBL" id="JAIWYP010000058">
    <property type="protein sequence ID" value="KAH3690624.1"/>
    <property type="molecule type" value="Genomic_DNA"/>
</dbReference>
<keyword evidence="1" id="KW-1015">Disulfide bond</keyword>
<dbReference type="PANTHER" id="PTHR11675:SF43">
    <property type="entry name" value="POLYPEPTIDE N-ACETYLGALACTOSAMINYLTRANSFERASE 1"/>
    <property type="match status" value="1"/>
</dbReference>
<reference evidence="2" key="2">
    <citation type="submission" date="2020-11" db="EMBL/GenBank/DDBJ databases">
        <authorList>
            <person name="McCartney M.A."/>
            <person name="Auch B."/>
            <person name="Kono T."/>
            <person name="Mallez S."/>
            <person name="Becker A."/>
            <person name="Gohl D.M."/>
            <person name="Silverstein K.A.T."/>
            <person name="Koren S."/>
            <person name="Bechman K.B."/>
            <person name="Herman A."/>
            <person name="Abrahante J.E."/>
            <person name="Garbe J."/>
        </authorList>
    </citation>
    <scope>NUCLEOTIDE SEQUENCE</scope>
    <source>
        <strain evidence="2">Duluth1</strain>
        <tissue evidence="2">Whole animal</tissue>
    </source>
</reference>
<evidence type="ECO:0000313" key="3">
    <source>
        <dbReference type="Proteomes" id="UP000828390"/>
    </source>
</evidence>
<dbReference type="GO" id="GO:0006493">
    <property type="term" value="P:protein O-linked glycosylation"/>
    <property type="evidence" value="ECO:0007669"/>
    <property type="project" value="TreeGrafter"/>
</dbReference>
<evidence type="ECO:0000313" key="2">
    <source>
        <dbReference type="EMBL" id="KAH3690624.1"/>
    </source>
</evidence>
<dbReference type="Gene3D" id="3.90.550.10">
    <property type="entry name" value="Spore Coat Polysaccharide Biosynthesis Protein SpsA, Chain A"/>
    <property type="match status" value="1"/>
</dbReference>
<protein>
    <submittedName>
        <fullName evidence="2">Uncharacterized protein</fullName>
    </submittedName>
</protein>
<dbReference type="Proteomes" id="UP000828390">
    <property type="component" value="Unassembled WGS sequence"/>
</dbReference>
<keyword evidence="3" id="KW-1185">Reference proteome</keyword>
<organism evidence="2 3">
    <name type="scientific">Dreissena polymorpha</name>
    <name type="common">Zebra mussel</name>
    <name type="synonym">Mytilus polymorpha</name>
    <dbReference type="NCBI Taxonomy" id="45954"/>
    <lineage>
        <taxon>Eukaryota</taxon>
        <taxon>Metazoa</taxon>
        <taxon>Spiralia</taxon>
        <taxon>Lophotrochozoa</taxon>
        <taxon>Mollusca</taxon>
        <taxon>Bivalvia</taxon>
        <taxon>Autobranchia</taxon>
        <taxon>Heteroconchia</taxon>
        <taxon>Euheterodonta</taxon>
        <taxon>Imparidentia</taxon>
        <taxon>Neoheterodontei</taxon>
        <taxon>Myida</taxon>
        <taxon>Dreissenoidea</taxon>
        <taxon>Dreissenidae</taxon>
        <taxon>Dreissena</taxon>
    </lineage>
</organism>
<name>A0A9D4BE97_DREPO</name>
<proteinExistence type="predicted"/>
<dbReference type="AlphaFoldDB" id="A0A9D4BE97"/>
<reference evidence="2" key="1">
    <citation type="journal article" date="2019" name="bioRxiv">
        <title>The Genome of the Zebra Mussel, Dreissena polymorpha: A Resource for Invasive Species Research.</title>
        <authorList>
            <person name="McCartney M.A."/>
            <person name="Auch B."/>
            <person name="Kono T."/>
            <person name="Mallez S."/>
            <person name="Zhang Y."/>
            <person name="Obille A."/>
            <person name="Becker A."/>
            <person name="Abrahante J.E."/>
            <person name="Garbe J."/>
            <person name="Badalamenti J.P."/>
            <person name="Herman A."/>
            <person name="Mangelson H."/>
            <person name="Liachko I."/>
            <person name="Sullivan S."/>
            <person name="Sone E.D."/>
            <person name="Koren S."/>
            <person name="Silverstein K.A.T."/>
            <person name="Beckman K.B."/>
            <person name="Gohl D.M."/>
        </authorList>
    </citation>
    <scope>NUCLEOTIDE SEQUENCE</scope>
    <source>
        <strain evidence="2">Duluth1</strain>
        <tissue evidence="2">Whole animal</tissue>
    </source>
</reference>
<gene>
    <name evidence="2" type="ORF">DPMN_191311</name>
</gene>
<comment type="caution">
    <text evidence="2">The sequence shown here is derived from an EMBL/GenBank/DDBJ whole genome shotgun (WGS) entry which is preliminary data.</text>
</comment>
<dbReference type="PANTHER" id="PTHR11675">
    <property type="entry name" value="N-ACETYLGALACTOSAMINYLTRANSFERASE"/>
    <property type="match status" value="1"/>
</dbReference>
<accession>A0A9D4BE97</accession>
<dbReference type="GO" id="GO:0005794">
    <property type="term" value="C:Golgi apparatus"/>
    <property type="evidence" value="ECO:0007669"/>
    <property type="project" value="TreeGrafter"/>
</dbReference>